<dbReference type="InterPro" id="IPR052162">
    <property type="entry name" value="Sensor_kinase/Photoreceptor"/>
</dbReference>
<evidence type="ECO:0000256" key="1">
    <source>
        <dbReference type="ARBA" id="ARBA00000085"/>
    </source>
</evidence>
<dbReference type="RefSeq" id="WP_189629749.1">
    <property type="nucleotide sequence ID" value="NZ_BNAG01000002.1"/>
</dbReference>
<dbReference type="PROSITE" id="PS50109">
    <property type="entry name" value="HIS_KIN"/>
    <property type="match status" value="1"/>
</dbReference>
<evidence type="ECO:0000256" key="4">
    <source>
        <dbReference type="ARBA" id="ARBA00022679"/>
    </source>
</evidence>
<keyword evidence="5" id="KW-0418">Kinase</keyword>
<dbReference type="InterPro" id="IPR029016">
    <property type="entry name" value="GAF-like_dom_sf"/>
</dbReference>
<feature type="domain" description="Histidine kinase" evidence="7">
    <location>
        <begin position="223"/>
        <end position="434"/>
    </location>
</feature>
<dbReference type="InterPro" id="IPR003661">
    <property type="entry name" value="HisK_dim/P_dom"/>
</dbReference>
<dbReference type="Gene3D" id="3.30.565.10">
    <property type="entry name" value="Histidine kinase-like ATPase, C-terminal domain"/>
    <property type="match status" value="1"/>
</dbReference>
<evidence type="ECO:0000313" key="9">
    <source>
        <dbReference type="Proteomes" id="UP000658258"/>
    </source>
</evidence>
<evidence type="ECO:0000313" key="8">
    <source>
        <dbReference type="EMBL" id="GHE62018.1"/>
    </source>
</evidence>
<dbReference type="InterPro" id="IPR003594">
    <property type="entry name" value="HATPase_dom"/>
</dbReference>
<evidence type="ECO:0000256" key="2">
    <source>
        <dbReference type="ARBA" id="ARBA00012438"/>
    </source>
</evidence>
<dbReference type="SUPFAM" id="SSF55874">
    <property type="entry name" value="ATPase domain of HSP90 chaperone/DNA topoisomerase II/histidine kinase"/>
    <property type="match status" value="1"/>
</dbReference>
<evidence type="ECO:0000259" key="7">
    <source>
        <dbReference type="PROSITE" id="PS50109"/>
    </source>
</evidence>
<dbReference type="InterPro" id="IPR036890">
    <property type="entry name" value="HATPase_C_sf"/>
</dbReference>
<keyword evidence="9" id="KW-1185">Reference proteome</keyword>
<comment type="caution">
    <text evidence="8">The sequence shown here is derived from an EMBL/GenBank/DDBJ whole genome shotgun (WGS) entry which is preliminary data.</text>
</comment>
<dbReference type="CDD" id="cd00082">
    <property type="entry name" value="HisKA"/>
    <property type="match status" value="1"/>
</dbReference>
<gene>
    <name evidence="8" type="ORF">GCM10011340_16450</name>
</gene>
<feature type="coiled-coil region" evidence="6">
    <location>
        <begin position="189"/>
        <end position="216"/>
    </location>
</feature>
<dbReference type="PANTHER" id="PTHR43304:SF1">
    <property type="entry name" value="PAC DOMAIN-CONTAINING PROTEIN"/>
    <property type="match status" value="1"/>
</dbReference>
<dbReference type="SMART" id="SM00387">
    <property type="entry name" value="HATPase_c"/>
    <property type="match status" value="1"/>
</dbReference>
<evidence type="ECO:0000256" key="5">
    <source>
        <dbReference type="ARBA" id="ARBA00022777"/>
    </source>
</evidence>
<dbReference type="PRINTS" id="PR00344">
    <property type="entry name" value="BCTRLSENSOR"/>
</dbReference>
<proteinExistence type="predicted"/>
<sequence>MFSSLGTSDSRESKAKLVLNINTTLSLAHDKSFADVLHDIAQEIRTSIGAHQSAVSFIPDGDFQRAVHTHSFSSKYEKYNSYDVMPTGKGIWRLVIDQRKSVRFTEEELYSHPMFKRFSELKDARGLEHPPMPGWLASPVKRPNGEVVGVLQLSDRFEGDFDEHDQEYLEGMAKLTSIIFELQYVNHDLAEKTKQAELAERKLRRAVSSLQRQNQEIEQFVYVASHDLQEPLRTIIDLSEKLKKDYADTLDAKGNKLLSFVSDSSNRMRNLVKGLLEYGRIGKNKQLKSVDCIKLVKAVKKDMKTSIEEVDGELIINDLPIINAYETELRVLFQNLIANAIKFRRKDVPPRVVVSAKPNNGWTFSIEDNGIGIDKQYQDQIFVIFQRLYNQSEYPGTGIGLSHCKKIVELHGGNIWVESTPNEGSTFFFNIPNL</sequence>
<protein>
    <recommendedName>
        <fullName evidence="2">histidine kinase</fullName>
        <ecNumber evidence="2">2.7.13.3</ecNumber>
    </recommendedName>
</protein>
<dbReference type="Pfam" id="PF13185">
    <property type="entry name" value="GAF_2"/>
    <property type="match status" value="1"/>
</dbReference>
<dbReference type="EMBL" id="BNAG01000002">
    <property type="protein sequence ID" value="GHE62018.1"/>
    <property type="molecule type" value="Genomic_DNA"/>
</dbReference>
<organism evidence="8 9">
    <name type="scientific">Roseivirga thermotolerans</name>
    <dbReference type="NCBI Taxonomy" id="1758176"/>
    <lineage>
        <taxon>Bacteria</taxon>
        <taxon>Pseudomonadati</taxon>
        <taxon>Bacteroidota</taxon>
        <taxon>Cytophagia</taxon>
        <taxon>Cytophagales</taxon>
        <taxon>Roseivirgaceae</taxon>
        <taxon>Roseivirga</taxon>
    </lineage>
</organism>
<keyword evidence="3" id="KW-0597">Phosphoprotein</keyword>
<dbReference type="Pfam" id="PF02518">
    <property type="entry name" value="HATPase_c"/>
    <property type="match status" value="1"/>
</dbReference>
<keyword evidence="6" id="KW-0175">Coiled coil</keyword>
<name>A0ABQ3I403_9BACT</name>
<dbReference type="Pfam" id="PF00512">
    <property type="entry name" value="HisKA"/>
    <property type="match status" value="1"/>
</dbReference>
<keyword evidence="4" id="KW-0808">Transferase</keyword>
<dbReference type="SMART" id="SM00388">
    <property type="entry name" value="HisKA"/>
    <property type="match status" value="1"/>
</dbReference>
<dbReference type="InterPro" id="IPR004358">
    <property type="entry name" value="Sig_transdc_His_kin-like_C"/>
</dbReference>
<evidence type="ECO:0000256" key="3">
    <source>
        <dbReference type="ARBA" id="ARBA00022553"/>
    </source>
</evidence>
<dbReference type="Proteomes" id="UP000658258">
    <property type="component" value="Unassembled WGS sequence"/>
</dbReference>
<dbReference type="InterPro" id="IPR036097">
    <property type="entry name" value="HisK_dim/P_sf"/>
</dbReference>
<dbReference type="InterPro" id="IPR003018">
    <property type="entry name" value="GAF"/>
</dbReference>
<evidence type="ECO:0000256" key="6">
    <source>
        <dbReference type="SAM" id="Coils"/>
    </source>
</evidence>
<dbReference type="PANTHER" id="PTHR43304">
    <property type="entry name" value="PHYTOCHROME-LIKE PROTEIN CPH1"/>
    <property type="match status" value="1"/>
</dbReference>
<dbReference type="Gene3D" id="1.10.287.130">
    <property type="match status" value="1"/>
</dbReference>
<reference evidence="9" key="1">
    <citation type="journal article" date="2019" name="Int. J. Syst. Evol. Microbiol.">
        <title>The Global Catalogue of Microorganisms (GCM) 10K type strain sequencing project: providing services to taxonomists for standard genome sequencing and annotation.</title>
        <authorList>
            <consortium name="The Broad Institute Genomics Platform"/>
            <consortium name="The Broad Institute Genome Sequencing Center for Infectious Disease"/>
            <person name="Wu L."/>
            <person name="Ma J."/>
        </authorList>
    </citation>
    <scope>NUCLEOTIDE SEQUENCE [LARGE SCALE GENOMIC DNA]</scope>
    <source>
        <strain evidence="9">CGMCC 1.15111</strain>
    </source>
</reference>
<dbReference type="InterPro" id="IPR005467">
    <property type="entry name" value="His_kinase_dom"/>
</dbReference>
<dbReference type="Gene3D" id="3.30.450.40">
    <property type="match status" value="1"/>
</dbReference>
<dbReference type="EC" id="2.7.13.3" evidence="2"/>
<accession>A0ABQ3I403</accession>
<dbReference type="SUPFAM" id="SSF47384">
    <property type="entry name" value="Homodimeric domain of signal transducing histidine kinase"/>
    <property type="match status" value="1"/>
</dbReference>
<dbReference type="SUPFAM" id="SSF55781">
    <property type="entry name" value="GAF domain-like"/>
    <property type="match status" value="1"/>
</dbReference>
<comment type="catalytic activity">
    <reaction evidence="1">
        <text>ATP + protein L-histidine = ADP + protein N-phospho-L-histidine.</text>
        <dbReference type="EC" id="2.7.13.3"/>
    </reaction>
</comment>